<dbReference type="Proteomes" id="UP001057402">
    <property type="component" value="Chromosome 7"/>
</dbReference>
<dbReference type="EMBL" id="CM042886">
    <property type="protein sequence ID" value="KAI4340659.1"/>
    <property type="molecule type" value="Genomic_DNA"/>
</dbReference>
<protein>
    <submittedName>
        <fullName evidence="1">Uncharacterized protein</fullName>
    </submittedName>
</protein>
<evidence type="ECO:0000313" key="2">
    <source>
        <dbReference type="Proteomes" id="UP001057402"/>
    </source>
</evidence>
<comment type="caution">
    <text evidence="1">The sequence shown here is derived from an EMBL/GenBank/DDBJ whole genome shotgun (WGS) entry which is preliminary data.</text>
</comment>
<keyword evidence="2" id="KW-1185">Reference proteome</keyword>
<evidence type="ECO:0000313" key="1">
    <source>
        <dbReference type="EMBL" id="KAI4340659.1"/>
    </source>
</evidence>
<proteinExistence type="predicted"/>
<name>A0ACB9NYZ5_9MYRT</name>
<reference evidence="2" key="1">
    <citation type="journal article" date="2023" name="Front. Plant Sci.">
        <title>Chromosomal-level genome assembly of Melastoma candidum provides insights into trichome evolution.</title>
        <authorList>
            <person name="Zhong Y."/>
            <person name="Wu W."/>
            <person name="Sun C."/>
            <person name="Zou P."/>
            <person name="Liu Y."/>
            <person name="Dai S."/>
            <person name="Zhou R."/>
        </authorList>
    </citation>
    <scope>NUCLEOTIDE SEQUENCE [LARGE SCALE GENOMIC DNA]</scope>
</reference>
<gene>
    <name evidence="1" type="ORF">MLD38_025471</name>
</gene>
<sequence>MTSSAPKRKSPHQNEVLAESRKHPSKEKGKTGSEGEERDIVPPEDDPGVQSANPSEPFLNDKREQSDRSEARKVLTL</sequence>
<accession>A0ACB9NYZ5</accession>
<organism evidence="1 2">
    <name type="scientific">Melastoma candidum</name>
    <dbReference type="NCBI Taxonomy" id="119954"/>
    <lineage>
        <taxon>Eukaryota</taxon>
        <taxon>Viridiplantae</taxon>
        <taxon>Streptophyta</taxon>
        <taxon>Embryophyta</taxon>
        <taxon>Tracheophyta</taxon>
        <taxon>Spermatophyta</taxon>
        <taxon>Magnoliopsida</taxon>
        <taxon>eudicotyledons</taxon>
        <taxon>Gunneridae</taxon>
        <taxon>Pentapetalae</taxon>
        <taxon>rosids</taxon>
        <taxon>malvids</taxon>
        <taxon>Myrtales</taxon>
        <taxon>Melastomataceae</taxon>
        <taxon>Melastomatoideae</taxon>
        <taxon>Melastomateae</taxon>
        <taxon>Melastoma</taxon>
    </lineage>
</organism>